<keyword evidence="3" id="KW-0808">Transferase</keyword>
<dbReference type="AlphaFoldDB" id="C7XWK3"/>
<dbReference type="NCBIfam" id="TIGR00449">
    <property type="entry name" value="tgt_general"/>
    <property type="match status" value="1"/>
</dbReference>
<dbReference type="GO" id="GO:0005829">
    <property type="term" value="C:cytosol"/>
    <property type="evidence" value="ECO:0007669"/>
    <property type="project" value="TreeGrafter"/>
</dbReference>
<keyword evidence="1" id="KW-0862">Zinc</keyword>
<accession>C7XWK3</accession>
<evidence type="ECO:0000256" key="1">
    <source>
        <dbReference type="ARBA" id="ARBA00022833"/>
    </source>
</evidence>
<dbReference type="PANTHER" id="PTHR43530:SF1">
    <property type="entry name" value="QUEUINE TRNA-RIBOSYLTRANSFERASE CATALYTIC SUBUNIT 1"/>
    <property type="match status" value="1"/>
</dbReference>
<dbReference type="HOGENOM" id="CLU_022060_0_1_9"/>
<protein>
    <submittedName>
        <fullName evidence="3">tRNA-guanine transglycosylase</fullName>
        <ecNumber evidence="3">2.4.2.29</ecNumber>
    </submittedName>
</protein>
<dbReference type="InterPro" id="IPR036511">
    <property type="entry name" value="TGT-like_sf"/>
</dbReference>
<dbReference type="STRING" id="575594.HMPREF0501_01006"/>
<dbReference type="GO" id="GO:0006400">
    <property type="term" value="P:tRNA modification"/>
    <property type="evidence" value="ECO:0007669"/>
    <property type="project" value="InterPro"/>
</dbReference>
<dbReference type="Proteomes" id="UP000003987">
    <property type="component" value="Unassembled WGS sequence"/>
</dbReference>
<dbReference type="GO" id="GO:0008479">
    <property type="term" value="F:tRNA-guanosine(34) queuine transglycosylase activity"/>
    <property type="evidence" value="ECO:0007669"/>
    <property type="project" value="TreeGrafter"/>
</dbReference>
<dbReference type="eggNOG" id="COG0343">
    <property type="taxonomic scope" value="Bacteria"/>
</dbReference>
<keyword evidence="4" id="KW-1185">Reference proteome</keyword>
<evidence type="ECO:0000259" key="2">
    <source>
        <dbReference type="Pfam" id="PF01702"/>
    </source>
</evidence>
<feature type="domain" description="tRNA-guanine(15) transglycosylase-like" evidence="2">
    <location>
        <begin position="17"/>
        <end position="338"/>
    </location>
</feature>
<dbReference type="InterPro" id="IPR002616">
    <property type="entry name" value="tRNA_ribo_trans-like"/>
</dbReference>
<reference evidence="3 4" key="1">
    <citation type="submission" date="2009-06" db="EMBL/GenBank/DDBJ databases">
        <title>The Genome Sequence of Lactobacillus coleohominis strain 101-4-CHN.</title>
        <authorList>
            <consortium name="The Broad Institute Genome Sequencing Platform"/>
            <person name="Ward D."/>
            <person name="Young S.K."/>
            <person name="Zeng Q."/>
            <person name="Koehrsen M."/>
            <person name="Alvarado L."/>
            <person name="Berlin A."/>
            <person name="Borenstein D."/>
            <person name="Chen Z."/>
            <person name="Engels R."/>
            <person name="Freedman E."/>
            <person name="Gellesch M."/>
            <person name="Goldberg J."/>
            <person name="Griggs A."/>
            <person name="Gujja S."/>
            <person name="Heiman D."/>
            <person name="Hepburn T."/>
            <person name="Howarth C."/>
            <person name="Jen D."/>
            <person name="Larson L."/>
            <person name="Lewis B."/>
            <person name="Mehta T."/>
            <person name="Park D."/>
            <person name="Pearson M."/>
            <person name="Roberts A."/>
            <person name="Saif S."/>
            <person name="Shea T."/>
            <person name="Shenoy N."/>
            <person name="Sisk P."/>
            <person name="Stolte C."/>
            <person name="Sykes S."/>
            <person name="Walk T."/>
            <person name="White J."/>
            <person name="Yandava C."/>
            <person name="Liu Y."/>
            <person name="Xu Q."/>
            <person name="Lander E."/>
            <person name="Nusbaum C."/>
            <person name="Galagan J."/>
            <person name="Birren B."/>
        </authorList>
    </citation>
    <scope>NUCLEOTIDE SEQUENCE [LARGE SCALE GENOMIC DNA]</scope>
    <source>
        <strain evidence="3 4">101-4-CHN</strain>
    </source>
</reference>
<keyword evidence="3" id="KW-0328">Glycosyltransferase</keyword>
<sequence length="355" mass="40432">MKNQFKILASRSEKEQLRRGELITDHGSIQTPAVIPFAKREAVSPLTTTELASLECQALVIPALPFFVQLGEKAMQKLGSLQRFMNWSRPLMSLVAEFGPMQKVKKNAGELGVRYEEPFTKAHKRLTSYQANQFQIMGKADIQFPIYQVPDYYSPVDDLKTAVELNLTWQKQINSEWGVVVGAGLRALRSHCITELGDKCGYLIADLPDEPEEWSRIVKETCELLPKDRPRMIIASDSWQIFAALRLGVDIVITASPMETAHRGELYTATGSCRIGHEKYQDDSRLITVHATTQVTYAYLHYLNHQRDPLADHYLGLNNWSWINSFAKQLRDAIQAENSVKINDLWRIAKYYTKA</sequence>
<dbReference type="Pfam" id="PF01702">
    <property type="entry name" value="TGT"/>
    <property type="match status" value="1"/>
</dbReference>
<name>C7XWK3_9LACO</name>
<evidence type="ECO:0000313" key="3">
    <source>
        <dbReference type="EMBL" id="EEU30001.1"/>
    </source>
</evidence>
<gene>
    <name evidence="3" type="ORF">HMPREF0501_01006</name>
</gene>
<dbReference type="EC" id="2.4.2.29" evidence="3"/>
<dbReference type="RefSeq" id="WP_006916843.1">
    <property type="nucleotide sequence ID" value="NZ_GG698804.1"/>
</dbReference>
<proteinExistence type="predicted"/>
<dbReference type="PANTHER" id="PTHR43530">
    <property type="entry name" value="QUEUINE TRNA-RIBOSYLTRANSFERASE CATALYTIC SUBUNIT 1"/>
    <property type="match status" value="1"/>
</dbReference>
<evidence type="ECO:0000313" key="4">
    <source>
        <dbReference type="Proteomes" id="UP000003987"/>
    </source>
</evidence>
<dbReference type="EMBL" id="GG698804">
    <property type="protein sequence ID" value="EEU30001.1"/>
    <property type="molecule type" value="Genomic_DNA"/>
</dbReference>
<dbReference type="SUPFAM" id="SSF51713">
    <property type="entry name" value="tRNA-guanine transglycosylase"/>
    <property type="match status" value="1"/>
</dbReference>
<dbReference type="Gene3D" id="3.20.20.105">
    <property type="entry name" value="Queuine tRNA-ribosyltransferase-like"/>
    <property type="match status" value="1"/>
</dbReference>
<organism evidence="3 4">
    <name type="scientific">Limosilactobacillus coleohominis 101-4-CHN</name>
    <dbReference type="NCBI Taxonomy" id="575594"/>
    <lineage>
        <taxon>Bacteria</taxon>
        <taxon>Bacillati</taxon>
        <taxon>Bacillota</taxon>
        <taxon>Bacilli</taxon>
        <taxon>Lactobacillales</taxon>
        <taxon>Lactobacillaceae</taxon>
        <taxon>Limosilactobacillus</taxon>
    </lineage>
</organism>